<dbReference type="SUPFAM" id="SSF53474">
    <property type="entry name" value="alpha/beta-Hydrolases"/>
    <property type="match status" value="1"/>
</dbReference>
<dbReference type="STRING" id="999627.SAMN05216236_101195"/>
<dbReference type="PANTHER" id="PTHR43433:SF10">
    <property type="entry name" value="AB HYDROLASE-1 DOMAIN-CONTAINING PROTEIN"/>
    <property type="match status" value="1"/>
</dbReference>
<evidence type="ECO:0000313" key="4">
    <source>
        <dbReference type="Proteomes" id="UP000182466"/>
    </source>
</evidence>
<evidence type="ECO:0000256" key="1">
    <source>
        <dbReference type="SAM" id="SignalP"/>
    </source>
</evidence>
<reference evidence="3 4" key="1">
    <citation type="submission" date="2016-10" db="EMBL/GenBank/DDBJ databases">
        <authorList>
            <person name="de Groot N.N."/>
        </authorList>
    </citation>
    <scope>NUCLEOTIDE SEQUENCE [LARGE SCALE GENOMIC DNA]</scope>
    <source>
        <strain evidence="3 4">CGMCC 1.10959</strain>
    </source>
</reference>
<evidence type="ECO:0000259" key="2">
    <source>
        <dbReference type="Pfam" id="PF00561"/>
    </source>
</evidence>
<dbReference type="OrthoDB" id="8107794at2"/>
<dbReference type="Proteomes" id="UP000182466">
    <property type="component" value="Unassembled WGS sequence"/>
</dbReference>
<keyword evidence="1" id="KW-0732">Signal</keyword>
<gene>
    <name evidence="3" type="ORF">SAMN05216236_101195</name>
</gene>
<feature type="chain" id="PRO_5010297027" evidence="1">
    <location>
        <begin position="21"/>
        <end position="338"/>
    </location>
</feature>
<dbReference type="Pfam" id="PF00561">
    <property type="entry name" value="Abhydrolase_1"/>
    <property type="match status" value="1"/>
</dbReference>
<dbReference type="eggNOG" id="COG0596">
    <property type="taxonomic scope" value="Bacteria"/>
</dbReference>
<dbReference type="InterPro" id="IPR029058">
    <property type="entry name" value="AB_hydrolase_fold"/>
</dbReference>
<dbReference type="RefSeq" id="WP_027263139.1">
    <property type="nucleotide sequence ID" value="NZ_FPAW01000001.1"/>
</dbReference>
<dbReference type="EMBL" id="FPAW01000001">
    <property type="protein sequence ID" value="SFT35745.1"/>
    <property type="molecule type" value="Genomic_DNA"/>
</dbReference>
<dbReference type="PANTHER" id="PTHR43433">
    <property type="entry name" value="HYDROLASE, ALPHA/BETA FOLD FAMILY PROTEIN"/>
    <property type="match status" value="1"/>
</dbReference>
<proteinExistence type="predicted"/>
<keyword evidence="4" id="KW-1185">Reference proteome</keyword>
<dbReference type="InterPro" id="IPR050471">
    <property type="entry name" value="AB_hydrolase"/>
</dbReference>
<feature type="signal peptide" evidence="1">
    <location>
        <begin position="1"/>
        <end position="20"/>
    </location>
</feature>
<evidence type="ECO:0000313" key="3">
    <source>
        <dbReference type="EMBL" id="SFT35745.1"/>
    </source>
</evidence>
<dbReference type="Gene3D" id="3.40.50.1820">
    <property type="entry name" value="alpha/beta hydrolase"/>
    <property type="match status" value="1"/>
</dbReference>
<feature type="domain" description="AB hydrolase-1" evidence="2">
    <location>
        <begin position="88"/>
        <end position="291"/>
    </location>
</feature>
<dbReference type="InterPro" id="IPR000073">
    <property type="entry name" value="AB_hydrolase_1"/>
</dbReference>
<name>A0A1I6XBS1_9RHOB</name>
<accession>A0A1I6XBS1</accession>
<sequence length="338" mass="35735">MLRAVTVFLATLTVSGAARAEIDLPETFDYMGPVVQTMTGPDGRNVAFVDTGPENGQAVLFIGGTGTSAAVTRLTDFLRTMRESLDLRLVSVGRAGFGQSDPAENWSFDDYAADATAVLDHLGIRDVAILAISGGGPYSAAFAAQNADRVRSIHLAAATALATPSGLCQAGEAKMSEIFDDFAAHPLKWWGFPAESPTHKIPGFGSAAADDGARTFGIAGQKGSGQAEVAEFMRYCTLPLPDVSKVSAPVYIYQGGQDTQVTPANADRWAEVYSNVAVRRDYPDGGHDVQYRHWDQILVDMAGMGDKLVICRDGVSQLVPADEAPGDGATLGICAWQN</sequence>
<dbReference type="AlphaFoldDB" id="A0A1I6XBS1"/>
<protein>
    <submittedName>
        <fullName evidence="3">Pimeloyl-ACP methyl ester carboxylesterase</fullName>
    </submittedName>
</protein>
<organism evidence="3 4">
    <name type="scientific">Sedimentitalea nanhaiensis</name>
    <dbReference type="NCBI Taxonomy" id="999627"/>
    <lineage>
        <taxon>Bacteria</taxon>
        <taxon>Pseudomonadati</taxon>
        <taxon>Pseudomonadota</taxon>
        <taxon>Alphaproteobacteria</taxon>
        <taxon>Rhodobacterales</taxon>
        <taxon>Paracoccaceae</taxon>
        <taxon>Sedimentitalea</taxon>
    </lineage>
</organism>